<evidence type="ECO:0000256" key="6">
    <source>
        <dbReference type="ARBA" id="ARBA00022692"/>
    </source>
</evidence>
<dbReference type="GO" id="GO:0070069">
    <property type="term" value="C:cytochrome complex"/>
    <property type="evidence" value="ECO:0007669"/>
    <property type="project" value="TreeGrafter"/>
</dbReference>
<dbReference type="GO" id="GO:0009055">
    <property type="term" value="F:electron transfer activity"/>
    <property type="evidence" value="ECO:0007669"/>
    <property type="project" value="TreeGrafter"/>
</dbReference>
<protein>
    <submittedName>
        <fullName evidence="13">Cytochrome bd-I ubiquinol oxidase subunit 2</fullName>
    </submittedName>
</protein>
<accession>A0A5B9PBT1</accession>
<dbReference type="NCBIfam" id="TIGR00203">
    <property type="entry name" value="cydB"/>
    <property type="match status" value="1"/>
</dbReference>
<dbReference type="Proteomes" id="UP000322214">
    <property type="component" value="Chromosome"/>
</dbReference>
<feature type="transmembrane region" description="Helical" evidence="12">
    <location>
        <begin position="256"/>
        <end position="281"/>
    </location>
</feature>
<gene>
    <name evidence="13" type="primary">cydB</name>
    <name evidence="13" type="ORF">MFFC18_36260</name>
</gene>
<dbReference type="EMBL" id="CP042912">
    <property type="protein sequence ID" value="QEG23724.1"/>
    <property type="molecule type" value="Genomic_DNA"/>
</dbReference>
<dbReference type="GO" id="GO:0005886">
    <property type="term" value="C:plasma membrane"/>
    <property type="evidence" value="ECO:0007669"/>
    <property type="project" value="UniProtKB-SubCell"/>
</dbReference>
<evidence type="ECO:0000313" key="14">
    <source>
        <dbReference type="Proteomes" id="UP000322214"/>
    </source>
</evidence>
<name>A0A5B9PBT1_9BACT</name>
<evidence type="ECO:0000256" key="8">
    <source>
        <dbReference type="ARBA" id="ARBA00022982"/>
    </source>
</evidence>
<feature type="transmembrane region" description="Helical" evidence="12">
    <location>
        <begin position="114"/>
        <end position="137"/>
    </location>
</feature>
<organism evidence="13 14">
    <name type="scientific">Mariniblastus fucicola</name>
    <dbReference type="NCBI Taxonomy" id="980251"/>
    <lineage>
        <taxon>Bacteria</taxon>
        <taxon>Pseudomonadati</taxon>
        <taxon>Planctomycetota</taxon>
        <taxon>Planctomycetia</taxon>
        <taxon>Pirellulales</taxon>
        <taxon>Pirellulaceae</taxon>
        <taxon>Mariniblastus</taxon>
    </lineage>
</organism>
<dbReference type="GO" id="GO:0016682">
    <property type="term" value="F:oxidoreductase activity, acting on diphenols and related substances as donors, oxygen as acceptor"/>
    <property type="evidence" value="ECO:0007669"/>
    <property type="project" value="TreeGrafter"/>
</dbReference>
<dbReference type="PANTHER" id="PTHR43141:SF5">
    <property type="entry name" value="CYTOCHROME BD-I UBIQUINOL OXIDASE SUBUNIT 2"/>
    <property type="match status" value="1"/>
</dbReference>
<sequence length="333" mass="36621">MDLNLIWFILLGVLLAGYAILDGFDLGVGIIHPILGGEKERGLAIKAIGPLWDGNEVWLVTFGGALFAAFPEAYATILSAMYLPIMLLLFCLILRAVSIDFYSKVESRFWKLFWDCGFTISSLGATIVFGVAAGNLIQGFPIDERGTYTGDLIGLFTPYTLATGFLATTVFAMHGAMFLFLKTTGDVRERLKGWLWHTWGVFLIAYILVSMMTLIENEHVVDNIKQAPWAIPIVILNVLCVANIPRAIMAEKYAQAFASSSINIACLVGLYSVSTFPNMVYSTSESTSLDIYNAASSQGTLWLMCIIAMIGVPLIASYTAIVYWTFRHPVTES</sequence>
<evidence type="ECO:0000256" key="10">
    <source>
        <dbReference type="ARBA" id="ARBA00023004"/>
    </source>
</evidence>
<feature type="transmembrane region" description="Helical" evidence="12">
    <location>
        <begin position="157"/>
        <end position="181"/>
    </location>
</feature>
<dbReference type="GO" id="GO:0019646">
    <property type="term" value="P:aerobic electron transport chain"/>
    <property type="evidence" value="ECO:0007669"/>
    <property type="project" value="TreeGrafter"/>
</dbReference>
<evidence type="ECO:0000256" key="3">
    <source>
        <dbReference type="ARBA" id="ARBA00022448"/>
    </source>
</evidence>
<keyword evidence="6 12" id="KW-0812">Transmembrane</keyword>
<keyword evidence="10" id="KW-0408">Iron</keyword>
<proteinExistence type="inferred from homology"/>
<dbReference type="RefSeq" id="WP_075086171.1">
    <property type="nucleotide sequence ID" value="NZ_CP042912.1"/>
</dbReference>
<keyword evidence="7" id="KW-0479">Metal-binding</keyword>
<dbReference type="AlphaFoldDB" id="A0A5B9PBT1"/>
<evidence type="ECO:0000256" key="7">
    <source>
        <dbReference type="ARBA" id="ARBA00022723"/>
    </source>
</evidence>
<dbReference type="Pfam" id="PF02322">
    <property type="entry name" value="Cyt_bd_oxida_II"/>
    <property type="match status" value="1"/>
</dbReference>
<dbReference type="InterPro" id="IPR003317">
    <property type="entry name" value="Cyt-d_oxidase_su2"/>
</dbReference>
<keyword evidence="11 12" id="KW-0472">Membrane</keyword>
<comment type="similarity">
    <text evidence="2">Belongs to the cytochrome ubiquinol oxidase subunit 2 family.</text>
</comment>
<reference evidence="13 14" key="1">
    <citation type="submission" date="2019-08" db="EMBL/GenBank/DDBJ databases">
        <title>Deep-cultivation of Planctomycetes and their phenomic and genomic characterization uncovers novel biology.</title>
        <authorList>
            <person name="Wiegand S."/>
            <person name="Jogler M."/>
            <person name="Boedeker C."/>
            <person name="Pinto D."/>
            <person name="Vollmers J."/>
            <person name="Rivas-Marin E."/>
            <person name="Kohn T."/>
            <person name="Peeters S.H."/>
            <person name="Heuer A."/>
            <person name="Rast P."/>
            <person name="Oberbeckmann S."/>
            <person name="Bunk B."/>
            <person name="Jeske O."/>
            <person name="Meyerdierks A."/>
            <person name="Storesund J.E."/>
            <person name="Kallscheuer N."/>
            <person name="Luecker S."/>
            <person name="Lage O.M."/>
            <person name="Pohl T."/>
            <person name="Merkel B.J."/>
            <person name="Hornburger P."/>
            <person name="Mueller R.-W."/>
            <person name="Bruemmer F."/>
            <person name="Labrenz M."/>
            <person name="Spormann A.M."/>
            <person name="Op den Camp H."/>
            <person name="Overmann J."/>
            <person name="Amann R."/>
            <person name="Jetten M.S.M."/>
            <person name="Mascher T."/>
            <person name="Medema M.H."/>
            <person name="Devos D.P."/>
            <person name="Kaster A.-K."/>
            <person name="Ovreas L."/>
            <person name="Rohde M."/>
            <person name="Galperin M.Y."/>
            <person name="Jogler C."/>
        </authorList>
    </citation>
    <scope>NUCLEOTIDE SEQUENCE [LARGE SCALE GENOMIC DNA]</scope>
    <source>
        <strain evidence="13 14">FC18</strain>
    </source>
</reference>
<evidence type="ECO:0000256" key="4">
    <source>
        <dbReference type="ARBA" id="ARBA00022475"/>
    </source>
</evidence>
<evidence type="ECO:0000256" key="5">
    <source>
        <dbReference type="ARBA" id="ARBA00022617"/>
    </source>
</evidence>
<feature type="transmembrane region" description="Helical" evidence="12">
    <location>
        <begin position="227"/>
        <end position="244"/>
    </location>
</feature>
<dbReference type="OrthoDB" id="9776710at2"/>
<evidence type="ECO:0000313" key="13">
    <source>
        <dbReference type="EMBL" id="QEG23724.1"/>
    </source>
</evidence>
<keyword evidence="4" id="KW-1003">Cell membrane</keyword>
<feature type="transmembrane region" description="Helical" evidence="12">
    <location>
        <begin position="81"/>
        <end position="102"/>
    </location>
</feature>
<evidence type="ECO:0000256" key="11">
    <source>
        <dbReference type="ARBA" id="ARBA00023136"/>
    </source>
</evidence>
<keyword evidence="5" id="KW-0349">Heme</keyword>
<feature type="transmembrane region" description="Helical" evidence="12">
    <location>
        <begin position="301"/>
        <end position="326"/>
    </location>
</feature>
<dbReference type="PIRSF" id="PIRSF000267">
    <property type="entry name" value="Cyt_oxidse_sub2"/>
    <property type="match status" value="1"/>
</dbReference>
<dbReference type="GO" id="GO:0046872">
    <property type="term" value="F:metal ion binding"/>
    <property type="evidence" value="ECO:0007669"/>
    <property type="project" value="UniProtKB-KW"/>
</dbReference>
<evidence type="ECO:0000256" key="1">
    <source>
        <dbReference type="ARBA" id="ARBA00004651"/>
    </source>
</evidence>
<keyword evidence="9 12" id="KW-1133">Transmembrane helix</keyword>
<feature type="transmembrane region" description="Helical" evidence="12">
    <location>
        <begin position="6"/>
        <end position="35"/>
    </location>
</feature>
<keyword evidence="3" id="KW-0813">Transport</keyword>
<evidence type="ECO:0000256" key="9">
    <source>
        <dbReference type="ARBA" id="ARBA00022989"/>
    </source>
</evidence>
<keyword evidence="14" id="KW-1185">Reference proteome</keyword>
<keyword evidence="8" id="KW-0249">Electron transport</keyword>
<dbReference type="KEGG" id="mff:MFFC18_36260"/>
<feature type="transmembrane region" description="Helical" evidence="12">
    <location>
        <begin position="193"/>
        <end position="215"/>
    </location>
</feature>
<dbReference type="PANTHER" id="PTHR43141">
    <property type="entry name" value="CYTOCHROME BD2 SUBUNIT II"/>
    <property type="match status" value="1"/>
</dbReference>
<dbReference type="STRING" id="980251.GCA_001642875_04326"/>
<comment type="subcellular location">
    <subcellularLocation>
        <location evidence="1">Cell membrane</location>
        <topology evidence="1">Multi-pass membrane protein</topology>
    </subcellularLocation>
</comment>
<evidence type="ECO:0000256" key="2">
    <source>
        <dbReference type="ARBA" id="ARBA00007543"/>
    </source>
</evidence>
<evidence type="ECO:0000256" key="12">
    <source>
        <dbReference type="SAM" id="Phobius"/>
    </source>
</evidence>